<evidence type="ECO:0000313" key="3">
    <source>
        <dbReference type="Proteomes" id="UP000199502"/>
    </source>
</evidence>
<reference evidence="2 3" key="1">
    <citation type="submission" date="2016-10" db="EMBL/GenBank/DDBJ databases">
        <authorList>
            <person name="de Groot N.N."/>
        </authorList>
    </citation>
    <scope>NUCLEOTIDE SEQUENCE [LARGE SCALE GENOMIC DNA]</scope>
    <source>
        <strain evidence="2 3">CGMCC 1.8925</strain>
    </source>
</reference>
<protein>
    <submittedName>
        <fullName evidence="2">Uncharacterized protein</fullName>
    </submittedName>
</protein>
<sequence>MIRPELRRAFRVHAELLAHLAVTLAGLWLATRGGWILAVVGGVVMLAGALLAHGAWRRLPFRRAIAAEGLVELIEGAVRYYRAPLPGAEMALRELVEIRLVRQDGRAVWRLRNEAGDMLAIPADAAGAGALADGFAALPGFRLGEAAQALQAVAAGRATMHAVWRRPG</sequence>
<dbReference type="OrthoDB" id="7851333at2"/>
<evidence type="ECO:0000256" key="1">
    <source>
        <dbReference type="SAM" id="Phobius"/>
    </source>
</evidence>
<dbReference type="AlphaFoldDB" id="A0A1G5GN81"/>
<keyword evidence="1" id="KW-0472">Membrane</keyword>
<keyword evidence="1" id="KW-0812">Transmembrane</keyword>
<feature type="transmembrane region" description="Helical" evidence="1">
    <location>
        <begin position="35"/>
        <end position="56"/>
    </location>
</feature>
<feature type="transmembrane region" description="Helical" evidence="1">
    <location>
        <begin position="12"/>
        <end position="29"/>
    </location>
</feature>
<accession>A0A1G5GN81</accession>
<proteinExistence type="predicted"/>
<name>A0A1G5GN81_9RHOB</name>
<dbReference type="EMBL" id="FMVT01000005">
    <property type="protein sequence ID" value="SCY52789.1"/>
    <property type="molecule type" value="Genomic_DNA"/>
</dbReference>
<dbReference type="Proteomes" id="UP000199502">
    <property type="component" value="Unassembled WGS sequence"/>
</dbReference>
<evidence type="ECO:0000313" key="2">
    <source>
        <dbReference type="EMBL" id="SCY52789.1"/>
    </source>
</evidence>
<organism evidence="2 3">
    <name type="scientific">Paracoccus tibetensis</name>
    <dbReference type="NCBI Taxonomy" id="336292"/>
    <lineage>
        <taxon>Bacteria</taxon>
        <taxon>Pseudomonadati</taxon>
        <taxon>Pseudomonadota</taxon>
        <taxon>Alphaproteobacteria</taxon>
        <taxon>Rhodobacterales</taxon>
        <taxon>Paracoccaceae</taxon>
        <taxon>Paracoccus</taxon>
    </lineage>
</organism>
<dbReference type="STRING" id="336292.SAMN05660710_01843"/>
<dbReference type="RefSeq" id="WP_090742831.1">
    <property type="nucleotide sequence ID" value="NZ_FMVT01000005.1"/>
</dbReference>
<keyword evidence="3" id="KW-1185">Reference proteome</keyword>
<gene>
    <name evidence="2" type="ORF">SAMN05660710_01843</name>
</gene>
<keyword evidence="1" id="KW-1133">Transmembrane helix</keyword>